<proteinExistence type="predicted"/>
<keyword evidence="3" id="KW-1185">Reference proteome</keyword>
<evidence type="ECO:0000313" key="2">
    <source>
        <dbReference type="EMBL" id="GII92762.1"/>
    </source>
</evidence>
<dbReference type="Proteomes" id="UP000606172">
    <property type="component" value="Unassembled WGS sequence"/>
</dbReference>
<reference evidence="2" key="1">
    <citation type="submission" date="2021-01" db="EMBL/GenBank/DDBJ databases">
        <title>Whole genome shotgun sequence of Sinosporangium siamense NBRC 109515.</title>
        <authorList>
            <person name="Komaki H."/>
            <person name="Tamura T."/>
        </authorList>
    </citation>
    <scope>NUCLEOTIDE SEQUENCE</scope>
    <source>
        <strain evidence="2">NBRC 109515</strain>
    </source>
</reference>
<comment type="caution">
    <text evidence="2">The sequence shown here is derived from an EMBL/GenBank/DDBJ whole genome shotgun (WGS) entry which is preliminary data.</text>
</comment>
<organism evidence="2 3">
    <name type="scientific">Sinosporangium siamense</name>
    <dbReference type="NCBI Taxonomy" id="1367973"/>
    <lineage>
        <taxon>Bacteria</taxon>
        <taxon>Bacillati</taxon>
        <taxon>Actinomycetota</taxon>
        <taxon>Actinomycetes</taxon>
        <taxon>Streptosporangiales</taxon>
        <taxon>Streptosporangiaceae</taxon>
        <taxon>Sinosporangium</taxon>
    </lineage>
</organism>
<feature type="transmembrane region" description="Helical" evidence="1">
    <location>
        <begin position="32"/>
        <end position="48"/>
    </location>
</feature>
<accession>A0A919V832</accession>
<keyword evidence="1" id="KW-1133">Transmembrane helix</keyword>
<name>A0A919V832_9ACTN</name>
<keyword evidence="1" id="KW-0472">Membrane</keyword>
<evidence type="ECO:0000313" key="3">
    <source>
        <dbReference type="Proteomes" id="UP000606172"/>
    </source>
</evidence>
<sequence length="159" mass="16793">MLLFFAVAGAALLVWVATAVLGGGTDAGNEVAGIASAVFASVALFLQVQNSLSPPRPNVTETQSQLDSAARVLALRVQGVSRQEERHWRIGDPYPLRVSWHAAAGDVIDRWENIRAGDGSPLPWPRTFPTSAASTGAFRRAAWSSWAGPGRGRACSPTG</sequence>
<dbReference type="AlphaFoldDB" id="A0A919V832"/>
<keyword evidence="1" id="KW-0812">Transmembrane</keyword>
<protein>
    <submittedName>
        <fullName evidence="2">Uncharacterized protein</fullName>
    </submittedName>
</protein>
<gene>
    <name evidence="2" type="ORF">Ssi02_29930</name>
</gene>
<dbReference type="EMBL" id="BOOW01000018">
    <property type="protein sequence ID" value="GII92762.1"/>
    <property type="molecule type" value="Genomic_DNA"/>
</dbReference>
<evidence type="ECO:0000256" key="1">
    <source>
        <dbReference type="SAM" id="Phobius"/>
    </source>
</evidence>